<gene>
    <name evidence="4" type="primary">LOC112277841</name>
    <name evidence="3" type="ORF">PHYPA_030656</name>
</gene>
<dbReference type="SUPFAM" id="SSF56112">
    <property type="entry name" value="Protein kinase-like (PK-like)"/>
    <property type="match status" value="1"/>
</dbReference>
<dbReference type="InterPro" id="IPR000719">
    <property type="entry name" value="Prot_kinase_dom"/>
</dbReference>
<dbReference type="Gene3D" id="1.10.510.10">
    <property type="entry name" value="Transferase(Phosphotransferase) domain 1"/>
    <property type="match status" value="1"/>
</dbReference>
<keyword evidence="5" id="KW-1185">Reference proteome</keyword>
<evidence type="ECO:0000313" key="3">
    <source>
        <dbReference type="EMBL" id="PNR27175.1"/>
    </source>
</evidence>
<dbReference type="EMBL" id="ABEU02000026">
    <property type="protein sequence ID" value="PNR27175.1"/>
    <property type="molecule type" value="Genomic_DNA"/>
</dbReference>
<dbReference type="Proteomes" id="UP000006727">
    <property type="component" value="Chromosome 26"/>
</dbReference>
<dbReference type="EnsemblPlants" id="Pp3c26_14600V3.2">
    <property type="protein sequence ID" value="PAC:32917763.CDS.1"/>
    <property type="gene ID" value="Pp3c26_14600"/>
</dbReference>
<feature type="compositionally biased region" description="Low complexity" evidence="1">
    <location>
        <begin position="13"/>
        <end position="25"/>
    </location>
</feature>
<evidence type="ECO:0000259" key="2">
    <source>
        <dbReference type="PROSITE" id="PS50011"/>
    </source>
</evidence>
<dbReference type="AlphaFoldDB" id="A0A2K1ID21"/>
<dbReference type="PROSITE" id="PS50011">
    <property type="entry name" value="PROTEIN_KINASE_DOM"/>
    <property type="match status" value="1"/>
</dbReference>
<dbReference type="GeneID" id="112277841"/>
<reference evidence="3 5" key="1">
    <citation type="journal article" date="2008" name="Science">
        <title>The Physcomitrella genome reveals evolutionary insights into the conquest of land by plants.</title>
        <authorList>
            <person name="Rensing S."/>
            <person name="Lang D."/>
            <person name="Zimmer A."/>
            <person name="Terry A."/>
            <person name="Salamov A."/>
            <person name="Shapiro H."/>
            <person name="Nishiyama T."/>
            <person name="Perroud P.-F."/>
            <person name="Lindquist E."/>
            <person name="Kamisugi Y."/>
            <person name="Tanahashi T."/>
            <person name="Sakakibara K."/>
            <person name="Fujita T."/>
            <person name="Oishi K."/>
            <person name="Shin-I T."/>
            <person name="Kuroki Y."/>
            <person name="Toyoda A."/>
            <person name="Suzuki Y."/>
            <person name="Hashimoto A."/>
            <person name="Yamaguchi K."/>
            <person name="Sugano A."/>
            <person name="Kohara Y."/>
            <person name="Fujiyama A."/>
            <person name="Anterola A."/>
            <person name="Aoki S."/>
            <person name="Ashton N."/>
            <person name="Barbazuk W.B."/>
            <person name="Barker E."/>
            <person name="Bennetzen J."/>
            <person name="Bezanilla M."/>
            <person name="Blankenship R."/>
            <person name="Cho S.H."/>
            <person name="Dutcher S."/>
            <person name="Estelle M."/>
            <person name="Fawcett J.A."/>
            <person name="Gundlach H."/>
            <person name="Hanada K."/>
            <person name="Heyl A."/>
            <person name="Hicks K.A."/>
            <person name="Hugh J."/>
            <person name="Lohr M."/>
            <person name="Mayer K."/>
            <person name="Melkozernov A."/>
            <person name="Murata T."/>
            <person name="Nelson D."/>
            <person name="Pils B."/>
            <person name="Prigge M."/>
            <person name="Reiss B."/>
            <person name="Renner T."/>
            <person name="Rombauts S."/>
            <person name="Rushton P."/>
            <person name="Sanderfoot A."/>
            <person name="Schween G."/>
            <person name="Shiu S.-H."/>
            <person name="Stueber K."/>
            <person name="Theodoulou F.L."/>
            <person name="Tu H."/>
            <person name="Van de Peer Y."/>
            <person name="Verrier P.J."/>
            <person name="Waters E."/>
            <person name="Wood A."/>
            <person name="Yang L."/>
            <person name="Cove D."/>
            <person name="Cuming A."/>
            <person name="Hasebe M."/>
            <person name="Lucas S."/>
            <person name="Mishler D.B."/>
            <person name="Reski R."/>
            <person name="Grigoriev I."/>
            <person name="Quatrano R.S."/>
            <person name="Boore J.L."/>
        </authorList>
    </citation>
    <scope>NUCLEOTIDE SEQUENCE [LARGE SCALE GENOMIC DNA]</scope>
    <source>
        <strain evidence="4 5">cv. Gransden 2004</strain>
    </source>
</reference>
<name>A0A2K1ID21_PHYPA</name>
<dbReference type="Gramene" id="Pp3c26_14600V3.1">
    <property type="protein sequence ID" value="PAC:32917762.CDS.1"/>
    <property type="gene ID" value="Pp3c26_14600"/>
</dbReference>
<dbReference type="GO" id="GO:0004672">
    <property type="term" value="F:protein kinase activity"/>
    <property type="evidence" value="ECO:0007669"/>
    <property type="project" value="InterPro"/>
</dbReference>
<organism evidence="3">
    <name type="scientific">Physcomitrium patens</name>
    <name type="common">Spreading-leaved earth moss</name>
    <name type="synonym">Physcomitrella patens</name>
    <dbReference type="NCBI Taxonomy" id="3218"/>
    <lineage>
        <taxon>Eukaryota</taxon>
        <taxon>Viridiplantae</taxon>
        <taxon>Streptophyta</taxon>
        <taxon>Embryophyta</taxon>
        <taxon>Bryophyta</taxon>
        <taxon>Bryophytina</taxon>
        <taxon>Bryopsida</taxon>
        <taxon>Funariidae</taxon>
        <taxon>Funariales</taxon>
        <taxon>Funariaceae</taxon>
        <taxon>Physcomitrium</taxon>
    </lineage>
</organism>
<dbReference type="Pfam" id="PF07714">
    <property type="entry name" value="PK_Tyr_Ser-Thr"/>
    <property type="match status" value="1"/>
</dbReference>
<evidence type="ECO:0000256" key="1">
    <source>
        <dbReference type="SAM" id="MobiDB-lite"/>
    </source>
</evidence>
<accession>A0A2K1ID21</accession>
<dbReference type="PaxDb" id="3218-PP1S357_26V6.1"/>
<evidence type="ECO:0000313" key="4">
    <source>
        <dbReference type="EnsemblPlants" id="PAC:32917762.CDS.1"/>
    </source>
</evidence>
<proteinExistence type="predicted"/>
<dbReference type="EnsemblPlants" id="Pp3c26_14600V3.1">
    <property type="protein sequence ID" value="PAC:32917762.CDS.1"/>
    <property type="gene ID" value="Pp3c26_14600"/>
</dbReference>
<feature type="region of interest" description="Disordered" evidence="1">
    <location>
        <begin position="1"/>
        <end position="63"/>
    </location>
</feature>
<feature type="domain" description="Protein kinase" evidence="2">
    <location>
        <begin position="52"/>
        <end position="416"/>
    </location>
</feature>
<dbReference type="PANTHER" id="PTHR46863">
    <property type="entry name" value="OS09G0572100 PROTEIN"/>
    <property type="match status" value="1"/>
</dbReference>
<evidence type="ECO:0000313" key="5">
    <source>
        <dbReference type="Proteomes" id="UP000006727"/>
    </source>
</evidence>
<dbReference type="KEGG" id="ppp:112277841"/>
<sequence>MCLFRRPKLPKRAPSQVSPPASASAMNLKNRKVEDDSGFDLSASSMISPSELSKESKGSGGTQGSVSSALSLASLKGMLSDGARFFTYKDILKATKNFSPDNNLGGTTFRGTIAGKDVTVVVEKRTHVDVDFVAEVRSICNLHHSSLVRLIGGCMSGDQSYLVFEYSNGANLRQCLGSSLAPDVAILTSWTERLRVALEIAKGIEYLHEHTSPPSVHKYIKSTSIILDNELHARIANVGIARIRGETASEPDSPSVNEKKQLDENPSSERQERGAPGGRALRLLVGRPRSIKITGTHGYMAPEYAHNGVVTPKLDVYAFGVVLLEILSGQEAVKVQRSPTENVLKKTVLPEVIAAIFSDDDPRARVRAWIDPVLRDKFSLDCAYRAALVAKKCVEKNPDNRPIMRNVTLNLEQIYSASKQWADHTLAAKNLLTSSFNGR</sequence>
<dbReference type="InterPro" id="IPR001245">
    <property type="entry name" value="Ser-Thr/Tyr_kinase_cat_dom"/>
</dbReference>
<feature type="region of interest" description="Disordered" evidence="1">
    <location>
        <begin position="246"/>
        <end position="278"/>
    </location>
</feature>
<dbReference type="RefSeq" id="XP_024366397.1">
    <property type="nucleotide sequence ID" value="XM_024510629.2"/>
</dbReference>
<feature type="compositionally biased region" description="Basic residues" evidence="1">
    <location>
        <begin position="1"/>
        <end position="11"/>
    </location>
</feature>
<dbReference type="InterPro" id="IPR011009">
    <property type="entry name" value="Kinase-like_dom_sf"/>
</dbReference>
<dbReference type="Gene3D" id="3.30.200.20">
    <property type="entry name" value="Phosphorylase Kinase, domain 1"/>
    <property type="match status" value="1"/>
</dbReference>
<reference evidence="3 5" key="2">
    <citation type="journal article" date="2018" name="Plant J.">
        <title>The Physcomitrella patens chromosome-scale assembly reveals moss genome structure and evolution.</title>
        <authorList>
            <person name="Lang D."/>
            <person name="Ullrich K.K."/>
            <person name="Murat F."/>
            <person name="Fuchs J."/>
            <person name="Jenkins J."/>
            <person name="Haas F.B."/>
            <person name="Piednoel M."/>
            <person name="Gundlach H."/>
            <person name="Van Bel M."/>
            <person name="Meyberg R."/>
            <person name="Vives C."/>
            <person name="Morata J."/>
            <person name="Symeonidi A."/>
            <person name="Hiss M."/>
            <person name="Muchero W."/>
            <person name="Kamisugi Y."/>
            <person name="Saleh O."/>
            <person name="Blanc G."/>
            <person name="Decker E.L."/>
            <person name="van Gessel N."/>
            <person name="Grimwood J."/>
            <person name="Hayes R.D."/>
            <person name="Graham S.W."/>
            <person name="Gunter L.E."/>
            <person name="McDaniel S.F."/>
            <person name="Hoernstein S.N.W."/>
            <person name="Larsson A."/>
            <person name="Li F.W."/>
            <person name="Perroud P.F."/>
            <person name="Phillips J."/>
            <person name="Ranjan P."/>
            <person name="Rokshar D.S."/>
            <person name="Rothfels C.J."/>
            <person name="Schneider L."/>
            <person name="Shu S."/>
            <person name="Stevenson D.W."/>
            <person name="Thummler F."/>
            <person name="Tillich M."/>
            <person name="Villarreal Aguilar J.C."/>
            <person name="Widiez T."/>
            <person name="Wong G.K."/>
            <person name="Wymore A."/>
            <person name="Zhang Y."/>
            <person name="Zimmer A.D."/>
            <person name="Quatrano R.S."/>
            <person name="Mayer K.F.X."/>
            <person name="Goodstein D."/>
            <person name="Casacuberta J.M."/>
            <person name="Vandepoele K."/>
            <person name="Reski R."/>
            <person name="Cuming A.C."/>
            <person name="Tuskan G.A."/>
            <person name="Maumus F."/>
            <person name="Salse J."/>
            <person name="Schmutz J."/>
            <person name="Rensing S.A."/>
        </authorList>
    </citation>
    <scope>NUCLEOTIDE SEQUENCE [LARGE SCALE GENOMIC DNA]</scope>
    <source>
        <strain evidence="4 5">cv. Gransden 2004</strain>
    </source>
</reference>
<dbReference type="OrthoDB" id="4062651at2759"/>
<protein>
    <recommendedName>
        <fullName evidence="2">Protein kinase domain-containing protein</fullName>
    </recommendedName>
</protein>
<dbReference type="GO" id="GO:0005524">
    <property type="term" value="F:ATP binding"/>
    <property type="evidence" value="ECO:0007669"/>
    <property type="project" value="InterPro"/>
</dbReference>
<feature type="compositionally biased region" description="Basic and acidic residues" evidence="1">
    <location>
        <begin position="257"/>
        <end position="273"/>
    </location>
</feature>
<dbReference type="PANTHER" id="PTHR46863:SF1">
    <property type="entry name" value="PROTEIN KINASE SUPERFAMILY PROTEIN"/>
    <property type="match status" value="1"/>
</dbReference>
<dbReference type="Gramene" id="Pp3c26_14600V3.2">
    <property type="protein sequence ID" value="PAC:32917763.CDS.1"/>
    <property type="gene ID" value="Pp3c26_14600"/>
</dbReference>
<dbReference type="Pfam" id="PF00069">
    <property type="entry name" value="Pkinase"/>
    <property type="match status" value="1"/>
</dbReference>
<reference evidence="4" key="3">
    <citation type="submission" date="2020-12" db="UniProtKB">
        <authorList>
            <consortium name="EnsemblPlants"/>
        </authorList>
    </citation>
    <scope>IDENTIFICATION</scope>
</reference>